<organism evidence="1 2">
    <name type="scientific">Gonapodya prolifera (strain JEL478)</name>
    <name type="common">Monoblepharis prolifera</name>
    <dbReference type="NCBI Taxonomy" id="1344416"/>
    <lineage>
        <taxon>Eukaryota</taxon>
        <taxon>Fungi</taxon>
        <taxon>Fungi incertae sedis</taxon>
        <taxon>Chytridiomycota</taxon>
        <taxon>Chytridiomycota incertae sedis</taxon>
        <taxon>Monoblepharidomycetes</taxon>
        <taxon>Monoblepharidales</taxon>
        <taxon>Gonapodyaceae</taxon>
        <taxon>Gonapodya</taxon>
    </lineage>
</organism>
<sequence length="55" mass="6235">MGIATDTKVLTNGIHHVGSEAHEAQWSATIRLWLDGIRDGMLVHERHCSQSWRLL</sequence>
<dbReference type="Proteomes" id="UP000070544">
    <property type="component" value="Unassembled WGS sequence"/>
</dbReference>
<evidence type="ECO:0000313" key="1">
    <source>
        <dbReference type="EMBL" id="KXS13858.1"/>
    </source>
</evidence>
<reference evidence="1 2" key="1">
    <citation type="journal article" date="2015" name="Genome Biol. Evol.">
        <title>Phylogenomic analyses indicate that early fungi evolved digesting cell walls of algal ancestors of land plants.</title>
        <authorList>
            <person name="Chang Y."/>
            <person name="Wang S."/>
            <person name="Sekimoto S."/>
            <person name="Aerts A.L."/>
            <person name="Choi C."/>
            <person name="Clum A."/>
            <person name="LaButti K.M."/>
            <person name="Lindquist E.A."/>
            <person name="Yee Ngan C."/>
            <person name="Ohm R.A."/>
            <person name="Salamov A.A."/>
            <person name="Grigoriev I.V."/>
            <person name="Spatafora J.W."/>
            <person name="Berbee M.L."/>
        </authorList>
    </citation>
    <scope>NUCLEOTIDE SEQUENCE [LARGE SCALE GENOMIC DNA]</scope>
    <source>
        <strain evidence="1 2">JEL478</strain>
    </source>
</reference>
<dbReference type="EMBL" id="KQ965773">
    <property type="protein sequence ID" value="KXS13858.1"/>
    <property type="molecule type" value="Genomic_DNA"/>
</dbReference>
<gene>
    <name evidence="1" type="ORF">M427DRAFT_58113</name>
</gene>
<name>A0A139AAX5_GONPJ</name>
<dbReference type="AlphaFoldDB" id="A0A139AAX5"/>
<evidence type="ECO:0000313" key="2">
    <source>
        <dbReference type="Proteomes" id="UP000070544"/>
    </source>
</evidence>
<protein>
    <submittedName>
        <fullName evidence="1">Uncharacterized protein</fullName>
    </submittedName>
</protein>
<proteinExistence type="predicted"/>
<accession>A0A139AAX5</accession>
<keyword evidence="2" id="KW-1185">Reference proteome</keyword>